<evidence type="ECO:0000313" key="1">
    <source>
        <dbReference type="EMBL" id="PFJ25165.1"/>
    </source>
</evidence>
<dbReference type="EMBL" id="NUVX01000118">
    <property type="protein sequence ID" value="PFJ25165.1"/>
    <property type="molecule type" value="Genomic_DNA"/>
</dbReference>
<accession>A0A9X6WF82</accession>
<name>A0A9X6WF82_BACTU</name>
<evidence type="ECO:0000313" key="2">
    <source>
        <dbReference type="Proteomes" id="UP000224003"/>
    </source>
</evidence>
<dbReference type="AlphaFoldDB" id="A0A9X6WF82"/>
<sequence length="63" mass="7244">MNEMIVVNSIKSSFIGLGKDISHLSDDEIRKKAEITVKKTKELNVDVNNREEYLKVVYEVYGI</sequence>
<protein>
    <submittedName>
        <fullName evidence="1">Uncharacterized protein</fullName>
    </submittedName>
</protein>
<dbReference type="RefSeq" id="WP_098517897.1">
    <property type="nucleotide sequence ID" value="NZ_NUVX01000118.1"/>
</dbReference>
<gene>
    <name evidence="1" type="ORF">COJ15_35890</name>
</gene>
<reference evidence="1 2" key="1">
    <citation type="submission" date="2017-09" db="EMBL/GenBank/DDBJ databases">
        <title>Large-scale bioinformatics analysis of Bacillus genomes uncovers conserved roles of natural products in bacterial physiology.</title>
        <authorList>
            <consortium name="Agbiome Team Llc"/>
            <person name="Bleich R.M."/>
            <person name="Grubbs K.J."/>
            <person name="Santa Maria K.C."/>
            <person name="Allen S.E."/>
            <person name="Farag S."/>
            <person name="Shank E.A."/>
            <person name="Bowers A."/>
        </authorList>
    </citation>
    <scope>NUCLEOTIDE SEQUENCE [LARGE SCALE GENOMIC DNA]</scope>
    <source>
        <strain evidence="1 2">AFS085496</strain>
    </source>
</reference>
<organism evidence="1 2">
    <name type="scientific">Bacillus thuringiensis</name>
    <dbReference type="NCBI Taxonomy" id="1428"/>
    <lineage>
        <taxon>Bacteria</taxon>
        <taxon>Bacillati</taxon>
        <taxon>Bacillota</taxon>
        <taxon>Bacilli</taxon>
        <taxon>Bacillales</taxon>
        <taxon>Bacillaceae</taxon>
        <taxon>Bacillus</taxon>
        <taxon>Bacillus cereus group</taxon>
    </lineage>
</organism>
<proteinExistence type="predicted"/>
<dbReference type="Proteomes" id="UP000224003">
    <property type="component" value="Unassembled WGS sequence"/>
</dbReference>
<comment type="caution">
    <text evidence="1">The sequence shown here is derived from an EMBL/GenBank/DDBJ whole genome shotgun (WGS) entry which is preliminary data.</text>
</comment>